<protein>
    <recommendedName>
        <fullName evidence="1">Glyoxalase-like domain-containing protein</fullName>
    </recommendedName>
</protein>
<dbReference type="AlphaFoldDB" id="A0A9W6WAX3"/>
<dbReference type="InterPro" id="IPR029068">
    <property type="entry name" value="Glyas_Bleomycin-R_OHBP_Dase"/>
</dbReference>
<accession>A0A9W6WAX3</accession>
<dbReference type="RefSeq" id="WP_285664628.1">
    <property type="nucleotide sequence ID" value="NZ_BSTX01000003.1"/>
</dbReference>
<evidence type="ECO:0000259" key="1">
    <source>
        <dbReference type="Pfam" id="PF18029"/>
    </source>
</evidence>
<dbReference type="SUPFAM" id="SSF54593">
    <property type="entry name" value="Glyoxalase/Bleomycin resistance protein/Dihydroxybiphenyl dioxygenase"/>
    <property type="match status" value="1"/>
</dbReference>
<proteinExistence type="predicted"/>
<dbReference type="EMBL" id="BSTX01000003">
    <property type="protein sequence ID" value="GLZ79478.1"/>
    <property type="molecule type" value="Genomic_DNA"/>
</dbReference>
<dbReference type="PANTHER" id="PTHR35908:SF1">
    <property type="entry name" value="CONSERVED PROTEIN"/>
    <property type="match status" value="1"/>
</dbReference>
<dbReference type="InterPro" id="IPR041581">
    <property type="entry name" value="Glyoxalase_6"/>
</dbReference>
<keyword evidence="3" id="KW-1185">Reference proteome</keyword>
<dbReference type="Proteomes" id="UP001165079">
    <property type="component" value="Unassembled WGS sequence"/>
</dbReference>
<reference evidence="2" key="1">
    <citation type="submission" date="2023-03" db="EMBL/GenBank/DDBJ databases">
        <title>Actinorhabdospora filicis NBRC 111898.</title>
        <authorList>
            <person name="Ichikawa N."/>
            <person name="Sato H."/>
            <person name="Tonouchi N."/>
        </authorList>
    </citation>
    <scope>NUCLEOTIDE SEQUENCE</scope>
    <source>
        <strain evidence="2">NBRC 111898</strain>
    </source>
</reference>
<name>A0A9W6WAX3_9ACTN</name>
<gene>
    <name evidence="2" type="ORF">Afil01_42850</name>
</gene>
<sequence>MGSRWYTLVVDATDPARLARWWGEVLGYELVYEASTYSVIGADKHARPGICFVRVDDAKRVKNRLHIDLNPDDRDAEVERLVDMGARHVDIGQKEVPWVVLADPEGNEFCVLTAREH</sequence>
<dbReference type="PANTHER" id="PTHR35908">
    <property type="entry name" value="HYPOTHETICAL FUSION PROTEIN"/>
    <property type="match status" value="1"/>
</dbReference>
<dbReference type="CDD" id="cd06587">
    <property type="entry name" value="VOC"/>
    <property type="match status" value="1"/>
</dbReference>
<dbReference type="Pfam" id="PF18029">
    <property type="entry name" value="Glyoxalase_6"/>
    <property type="match status" value="1"/>
</dbReference>
<dbReference type="Gene3D" id="3.10.180.10">
    <property type="entry name" value="2,3-Dihydroxybiphenyl 1,2-Dioxygenase, domain 1"/>
    <property type="match status" value="1"/>
</dbReference>
<evidence type="ECO:0000313" key="2">
    <source>
        <dbReference type="EMBL" id="GLZ79478.1"/>
    </source>
</evidence>
<organism evidence="2 3">
    <name type="scientific">Actinorhabdospora filicis</name>
    <dbReference type="NCBI Taxonomy" id="1785913"/>
    <lineage>
        <taxon>Bacteria</taxon>
        <taxon>Bacillati</taxon>
        <taxon>Actinomycetota</taxon>
        <taxon>Actinomycetes</taxon>
        <taxon>Micromonosporales</taxon>
        <taxon>Micromonosporaceae</taxon>
        <taxon>Actinorhabdospora</taxon>
    </lineage>
</organism>
<evidence type="ECO:0000313" key="3">
    <source>
        <dbReference type="Proteomes" id="UP001165079"/>
    </source>
</evidence>
<feature type="domain" description="Glyoxalase-like" evidence="1">
    <location>
        <begin position="8"/>
        <end position="112"/>
    </location>
</feature>
<comment type="caution">
    <text evidence="2">The sequence shown here is derived from an EMBL/GenBank/DDBJ whole genome shotgun (WGS) entry which is preliminary data.</text>
</comment>